<dbReference type="EMBL" id="FWWW01000091">
    <property type="protein sequence ID" value="SMB99253.1"/>
    <property type="molecule type" value="Genomic_DNA"/>
</dbReference>
<dbReference type="PROSITE" id="PS50213">
    <property type="entry name" value="FAS1"/>
    <property type="match status" value="1"/>
</dbReference>
<name>A0A1W1W154_9BACT</name>
<organism evidence="3 4">
    <name type="scientific">Hymenobacter roseosalivarius DSM 11622</name>
    <dbReference type="NCBI Taxonomy" id="645990"/>
    <lineage>
        <taxon>Bacteria</taxon>
        <taxon>Pseudomonadati</taxon>
        <taxon>Bacteroidota</taxon>
        <taxon>Cytophagia</taxon>
        <taxon>Cytophagales</taxon>
        <taxon>Hymenobacteraceae</taxon>
        <taxon>Hymenobacter</taxon>
    </lineage>
</organism>
<dbReference type="Proteomes" id="UP000192266">
    <property type="component" value="Unassembled WGS sequence"/>
</dbReference>
<accession>A0A1W1W154</accession>
<evidence type="ECO:0000256" key="1">
    <source>
        <dbReference type="SAM" id="SignalP"/>
    </source>
</evidence>
<reference evidence="3 4" key="1">
    <citation type="submission" date="2017-04" db="EMBL/GenBank/DDBJ databases">
        <authorList>
            <person name="Afonso C.L."/>
            <person name="Miller P.J."/>
            <person name="Scott M.A."/>
            <person name="Spackman E."/>
            <person name="Goraichik I."/>
            <person name="Dimitrov K.M."/>
            <person name="Suarez D.L."/>
            <person name="Swayne D.E."/>
        </authorList>
    </citation>
    <scope>NUCLEOTIDE SEQUENCE [LARGE SCALE GENOMIC DNA]</scope>
    <source>
        <strain evidence="3 4">DSM 11622</strain>
    </source>
</reference>
<keyword evidence="4" id="KW-1185">Reference proteome</keyword>
<proteinExistence type="predicted"/>
<gene>
    <name evidence="3" type="ORF">SAMN00120144_0096</name>
</gene>
<dbReference type="AlphaFoldDB" id="A0A1W1W154"/>
<evidence type="ECO:0000313" key="3">
    <source>
        <dbReference type="EMBL" id="SMB99253.1"/>
    </source>
</evidence>
<dbReference type="InterPro" id="IPR000782">
    <property type="entry name" value="FAS1_domain"/>
</dbReference>
<feature type="signal peptide" evidence="1">
    <location>
        <begin position="1"/>
        <end position="24"/>
    </location>
</feature>
<dbReference type="InterPro" id="IPR036378">
    <property type="entry name" value="FAS1_dom_sf"/>
</dbReference>
<dbReference type="OrthoDB" id="1119934at2"/>
<evidence type="ECO:0000313" key="4">
    <source>
        <dbReference type="Proteomes" id="UP000192266"/>
    </source>
</evidence>
<feature type="domain" description="FAS1" evidence="2">
    <location>
        <begin position="43"/>
        <end position="188"/>
    </location>
</feature>
<sequence>MKRKTLSIALVCLLGAATVQSAQAQTQMTMANVMVGGQAMLPSKNIVANAVNSADHTTLVAAVKAAGLVETLQGKGPFTVFAPVNDAFENLPAGTVETLLKPENKAQLSKVLTYHVVAGSMTADKIMAAIKAGKGTASLKTVSGGTLKAMMNGPKNVVLMDESGNTSTISTYDVMQSNGVIHVIDKVMLPK</sequence>
<dbReference type="GO" id="GO:0005615">
    <property type="term" value="C:extracellular space"/>
    <property type="evidence" value="ECO:0007669"/>
    <property type="project" value="TreeGrafter"/>
</dbReference>
<dbReference type="Gene3D" id="2.30.180.10">
    <property type="entry name" value="FAS1 domain"/>
    <property type="match status" value="1"/>
</dbReference>
<evidence type="ECO:0000259" key="2">
    <source>
        <dbReference type="PROSITE" id="PS50213"/>
    </source>
</evidence>
<dbReference type="PANTHER" id="PTHR10900:SF77">
    <property type="entry name" value="FI19380P1"/>
    <property type="match status" value="1"/>
</dbReference>
<dbReference type="RefSeq" id="WP_084447175.1">
    <property type="nucleotide sequence ID" value="NZ_FWWW01000091.1"/>
</dbReference>
<dbReference type="PANTHER" id="PTHR10900">
    <property type="entry name" value="PERIOSTIN-RELATED"/>
    <property type="match status" value="1"/>
</dbReference>
<feature type="chain" id="PRO_5012235658" evidence="1">
    <location>
        <begin position="25"/>
        <end position="191"/>
    </location>
</feature>
<dbReference type="FunFam" id="2.30.180.10:FF:000032">
    <property type="entry name" value="Fasciclin domain-containing protein, putative"/>
    <property type="match status" value="1"/>
</dbReference>
<protein>
    <submittedName>
        <fullName evidence="3">Beta-Ig-H3/fasciclin</fullName>
    </submittedName>
</protein>
<dbReference type="STRING" id="645990.SAMN00120144_0096"/>
<keyword evidence="1" id="KW-0732">Signal</keyword>
<dbReference type="SMART" id="SM00554">
    <property type="entry name" value="FAS1"/>
    <property type="match status" value="1"/>
</dbReference>
<dbReference type="SUPFAM" id="SSF82153">
    <property type="entry name" value="FAS1 domain"/>
    <property type="match status" value="1"/>
</dbReference>
<dbReference type="Pfam" id="PF02469">
    <property type="entry name" value="Fasciclin"/>
    <property type="match status" value="1"/>
</dbReference>
<dbReference type="InterPro" id="IPR050904">
    <property type="entry name" value="Adhesion/Biosynth-related"/>
</dbReference>